<dbReference type="HOGENOM" id="CLU_072025_0_0_9"/>
<dbReference type="MEROPS" id="U32.004"/>
<proteinExistence type="predicted"/>
<evidence type="ECO:0000313" key="1">
    <source>
        <dbReference type="EMBL" id="AEG61592.1"/>
    </source>
</evidence>
<dbReference type="PANTHER" id="PTHR30217:SF3">
    <property type="entry name" value="UBIQUINONE BIOSYNTHESIS PROTEIN UBIU"/>
    <property type="match status" value="1"/>
</dbReference>
<reference evidence="1 2" key="2">
    <citation type="journal article" date="2012" name="Stand. Genomic Sci.">
        <title>Complete genome sequence of the sulfate-reducing firmicute Desulfotomaculum ruminis type strain (DL(T)).</title>
        <authorList>
            <person name="Spring S."/>
            <person name="Visser M."/>
            <person name="Lu M."/>
            <person name="Copeland A."/>
            <person name="Lapidus A."/>
            <person name="Lucas S."/>
            <person name="Cheng J.F."/>
            <person name="Han C."/>
            <person name="Tapia R."/>
            <person name="Goodwin L.A."/>
            <person name="Pitluck S."/>
            <person name="Ivanova N."/>
            <person name="Land M."/>
            <person name="Hauser L."/>
            <person name="Larimer F."/>
            <person name="Rohde M."/>
            <person name="Goker M."/>
            <person name="Detter J.C."/>
            <person name="Kyrpides N.C."/>
            <person name="Woyke T."/>
            <person name="Schaap P.J."/>
            <person name="Plugge C.M."/>
            <person name="Muyzer G."/>
            <person name="Kuever J."/>
            <person name="Pereira I.A."/>
            <person name="Parshina S.N."/>
            <person name="Bernier-Latmani R."/>
            <person name="Stams A.J."/>
            <person name="Klenk H.P."/>
        </authorList>
    </citation>
    <scope>NUCLEOTIDE SEQUENCE [LARGE SCALE GENOMIC DNA]</scope>
    <source>
        <strain evidence="2">ATCC 23193 / DSM 2154 / NCIB 8452 / DL</strain>
    </source>
</reference>
<dbReference type="InterPro" id="IPR001539">
    <property type="entry name" value="Peptidase_U32"/>
</dbReference>
<dbReference type="eggNOG" id="COG0826">
    <property type="taxonomic scope" value="Bacteria"/>
</dbReference>
<dbReference type="InterPro" id="IPR051454">
    <property type="entry name" value="RNA/ubiquinone_mod_enzymes"/>
</dbReference>
<accession>F6DKW0</accession>
<keyword evidence="2" id="KW-1185">Reference proteome</keyword>
<protein>
    <submittedName>
        <fullName evidence="1">Peptidase U32</fullName>
    </submittedName>
</protein>
<dbReference type="EMBL" id="CP002780">
    <property type="protein sequence ID" value="AEG61592.1"/>
    <property type="molecule type" value="Genomic_DNA"/>
</dbReference>
<dbReference type="Pfam" id="PF01136">
    <property type="entry name" value="Peptidase_U32"/>
    <property type="match status" value="1"/>
</dbReference>
<evidence type="ECO:0000313" key="2">
    <source>
        <dbReference type="Proteomes" id="UP000009234"/>
    </source>
</evidence>
<organism evidence="1 2">
    <name type="scientific">Desulforamulus ruminis (strain ATCC 23193 / DSM 2154 / NCIMB 8452 / DL)</name>
    <name type="common">Desulfotomaculum ruminis</name>
    <dbReference type="NCBI Taxonomy" id="696281"/>
    <lineage>
        <taxon>Bacteria</taxon>
        <taxon>Bacillati</taxon>
        <taxon>Bacillota</taxon>
        <taxon>Clostridia</taxon>
        <taxon>Eubacteriales</taxon>
        <taxon>Peptococcaceae</taxon>
        <taxon>Desulforamulus</taxon>
    </lineage>
</organism>
<dbReference type="OrthoDB" id="1983353at2"/>
<dbReference type="Proteomes" id="UP000009234">
    <property type="component" value="Chromosome"/>
</dbReference>
<dbReference type="KEGG" id="dru:Desru_3388"/>
<dbReference type="RefSeq" id="WP_013843338.1">
    <property type="nucleotide sequence ID" value="NC_015589.1"/>
</dbReference>
<dbReference type="STRING" id="696281.Desru_3388"/>
<gene>
    <name evidence="1" type="ordered locus">Desru_3388</name>
</gene>
<reference evidence="2" key="1">
    <citation type="submission" date="2011-05" db="EMBL/GenBank/DDBJ databases">
        <title>Complete sequence of Desulfotomaculum ruminis DSM 2154.</title>
        <authorList>
            <person name="Lucas S."/>
            <person name="Copeland A."/>
            <person name="Lapidus A."/>
            <person name="Cheng J.-F."/>
            <person name="Goodwin L."/>
            <person name="Pitluck S."/>
            <person name="Lu M."/>
            <person name="Detter J.C."/>
            <person name="Han C."/>
            <person name="Tapia R."/>
            <person name="Land M."/>
            <person name="Hauser L."/>
            <person name="Kyrpides N."/>
            <person name="Ivanova N."/>
            <person name="Mikhailova N."/>
            <person name="Pagani I."/>
            <person name="Stams A.J.M."/>
            <person name="Plugge C.M."/>
            <person name="Muyzer G."/>
            <person name="Kuever J."/>
            <person name="Parshina S.N."/>
            <person name="Ivanova A.E."/>
            <person name="Nazina T.N."/>
            <person name="Brambilla E."/>
            <person name="Spring S."/>
            <person name="Klenk H.-P."/>
            <person name="Woyke T."/>
        </authorList>
    </citation>
    <scope>NUCLEOTIDE SEQUENCE [LARGE SCALE GENOMIC DNA]</scope>
    <source>
        <strain evidence="2">ATCC 23193 / DSM 2154 / NCIB 8452 / DL</strain>
    </source>
</reference>
<sequence>MKILAPVTSAREASALIAAGAGELYCGMNPKQWIKNFGQDSWINRRDPGNANIPNIQELKRTVDIAHRQDVPVFLALNQCQYPPEQYPLLQSIIQEAQKCGIDAFIIGDPGLMLFMVENFPGTAIHVSSLAAVLNSSAVHFFKEIGASRIIFPRYIDLDELKIIQDKAGRELEYEVFILNDGCSFEEGFCHVNHAFGGAICHRPWSYRLVSTSGGDRWSVKESFTKHLKDYQKWLWFVRNCHGGPGPKGHPVGMCGLCALPELHSLGVQSLKIVGREAPGGKKIASVKLVKRVMDAVVSGIEADKVKELAKRIRGTPALCTGYMCYYR</sequence>
<name>F6DKW0_DESRL</name>
<dbReference type="AlphaFoldDB" id="F6DKW0"/>
<dbReference type="PANTHER" id="PTHR30217">
    <property type="entry name" value="PEPTIDASE U32 FAMILY"/>
    <property type="match status" value="1"/>
</dbReference>